<dbReference type="Pfam" id="PF01957">
    <property type="entry name" value="NfeD"/>
    <property type="match status" value="1"/>
</dbReference>
<dbReference type="Proteomes" id="UP001596116">
    <property type="component" value="Unassembled WGS sequence"/>
</dbReference>
<feature type="transmembrane region" description="Helical" evidence="1">
    <location>
        <begin position="12"/>
        <end position="35"/>
    </location>
</feature>
<dbReference type="RefSeq" id="WP_379879797.1">
    <property type="nucleotide sequence ID" value="NZ_JBHPON010000001.1"/>
</dbReference>
<accession>A0ABW1KSF4</accession>
<sequence>MFEVTGLPDDPLRFIVIMVVGGFAAVAAAKIYGLLFMRWKTPFRVGEAMNVNRADVTEWADGKGYVSAGGELWRAVSKDDLKPGDPVTILSVNGLLLHVKKNAP</sequence>
<keyword evidence="1" id="KW-1133">Transmembrane helix</keyword>
<evidence type="ECO:0000313" key="4">
    <source>
        <dbReference type="Proteomes" id="UP001596116"/>
    </source>
</evidence>
<proteinExistence type="predicted"/>
<keyword evidence="4" id="KW-1185">Reference proteome</keyword>
<gene>
    <name evidence="3" type="ORF">ACFMB1_04875</name>
</gene>
<dbReference type="InterPro" id="IPR002810">
    <property type="entry name" value="NfeD-like_C"/>
</dbReference>
<reference evidence="3 4" key="1">
    <citation type="submission" date="2024-09" db="EMBL/GenBank/DDBJ databases">
        <authorList>
            <person name="Zhang Z.-H."/>
        </authorList>
    </citation>
    <scope>NUCLEOTIDE SEQUENCE [LARGE SCALE GENOMIC DNA]</scope>
    <source>
        <strain evidence="3 4">HHTR114</strain>
    </source>
</reference>
<organism evidence="3 4">
    <name type="scientific">Hyphococcus aureus</name>
    <dbReference type="NCBI Taxonomy" id="2666033"/>
    <lineage>
        <taxon>Bacteria</taxon>
        <taxon>Pseudomonadati</taxon>
        <taxon>Pseudomonadota</taxon>
        <taxon>Alphaproteobacteria</taxon>
        <taxon>Parvularculales</taxon>
        <taxon>Parvularculaceae</taxon>
        <taxon>Hyphococcus</taxon>
    </lineage>
</organism>
<keyword evidence="1" id="KW-0472">Membrane</keyword>
<dbReference type="InterPro" id="IPR012340">
    <property type="entry name" value="NA-bd_OB-fold"/>
</dbReference>
<evidence type="ECO:0000259" key="2">
    <source>
        <dbReference type="Pfam" id="PF01957"/>
    </source>
</evidence>
<name>A0ABW1KSF4_9PROT</name>
<evidence type="ECO:0000256" key="1">
    <source>
        <dbReference type="SAM" id="Phobius"/>
    </source>
</evidence>
<dbReference type="SUPFAM" id="SSF141322">
    <property type="entry name" value="NfeD domain-like"/>
    <property type="match status" value="1"/>
</dbReference>
<protein>
    <submittedName>
        <fullName evidence="3">NfeD family protein</fullName>
    </submittedName>
</protein>
<comment type="caution">
    <text evidence="3">The sequence shown here is derived from an EMBL/GenBank/DDBJ whole genome shotgun (WGS) entry which is preliminary data.</text>
</comment>
<dbReference type="Gene3D" id="2.40.50.140">
    <property type="entry name" value="Nucleic acid-binding proteins"/>
    <property type="match status" value="1"/>
</dbReference>
<dbReference type="EMBL" id="JBHPON010000001">
    <property type="protein sequence ID" value="MFC6034865.1"/>
    <property type="molecule type" value="Genomic_DNA"/>
</dbReference>
<keyword evidence="1" id="KW-0812">Transmembrane</keyword>
<evidence type="ECO:0000313" key="3">
    <source>
        <dbReference type="EMBL" id="MFC6034865.1"/>
    </source>
</evidence>
<feature type="domain" description="NfeD-like C-terminal" evidence="2">
    <location>
        <begin position="53"/>
        <end position="101"/>
    </location>
</feature>